<keyword evidence="4" id="KW-1185">Reference proteome</keyword>
<feature type="compositionally biased region" description="Basic residues" evidence="1">
    <location>
        <begin position="160"/>
        <end position="172"/>
    </location>
</feature>
<sequence>MAAEADVAASRLSRGLRRLAQNTAGLWAPPAVPRRPIGSISPVAFVREHVAASQPVVLTDLPPGEWPCLRRWSDEYLLDQVGDLEVSVNLTPGGLGDFVNEDGLFVKPLDPRLELIRSFPPPCERMVQDPRSSGPDISGALPLAAERLPPRGAAAAAGRRASRRGARRRGLRQRAGGREPVGRRQPRRVLLPHGPLRNLYVVVRGEKVFTLLPPTAAPFLCERRCQPAHFERRRGSDGGGGCTLEAVADAPPAPPVPWVPVDVGHHQIFKPFQSLPTLRQSKSGSAPAKCYICQRCGTIKWHSRESQLPSTTGTTCSSGKPTYPISFCAM</sequence>
<gene>
    <name evidence="3" type="ORF">PCOR1329_LOCUS65068</name>
</gene>
<reference evidence="3" key="1">
    <citation type="submission" date="2023-10" db="EMBL/GenBank/DDBJ databases">
        <authorList>
            <person name="Chen Y."/>
            <person name="Shah S."/>
            <person name="Dougan E. K."/>
            <person name="Thang M."/>
            <person name="Chan C."/>
        </authorList>
    </citation>
    <scope>NUCLEOTIDE SEQUENCE [LARGE SCALE GENOMIC DNA]</scope>
</reference>
<dbReference type="InterPro" id="IPR014710">
    <property type="entry name" value="RmlC-like_jellyroll"/>
</dbReference>
<evidence type="ECO:0000256" key="1">
    <source>
        <dbReference type="SAM" id="MobiDB-lite"/>
    </source>
</evidence>
<dbReference type="Pfam" id="PF13621">
    <property type="entry name" value="Cupin_8"/>
    <property type="match status" value="2"/>
</dbReference>
<proteinExistence type="predicted"/>
<feature type="domain" description="Cupin-like" evidence="2">
    <location>
        <begin position="193"/>
        <end position="269"/>
    </location>
</feature>
<evidence type="ECO:0000259" key="2">
    <source>
        <dbReference type="Pfam" id="PF13621"/>
    </source>
</evidence>
<accession>A0ABN9W8U0</accession>
<evidence type="ECO:0000313" key="3">
    <source>
        <dbReference type="EMBL" id="CAK0882606.1"/>
    </source>
</evidence>
<feature type="region of interest" description="Disordered" evidence="1">
    <location>
        <begin position="127"/>
        <end position="188"/>
    </location>
</feature>
<organism evidence="3 4">
    <name type="scientific">Prorocentrum cordatum</name>
    <dbReference type="NCBI Taxonomy" id="2364126"/>
    <lineage>
        <taxon>Eukaryota</taxon>
        <taxon>Sar</taxon>
        <taxon>Alveolata</taxon>
        <taxon>Dinophyceae</taxon>
        <taxon>Prorocentrales</taxon>
        <taxon>Prorocentraceae</taxon>
        <taxon>Prorocentrum</taxon>
    </lineage>
</organism>
<name>A0ABN9W8U0_9DINO</name>
<dbReference type="EMBL" id="CAUYUJ010018312">
    <property type="protein sequence ID" value="CAK0882606.1"/>
    <property type="molecule type" value="Genomic_DNA"/>
</dbReference>
<feature type="domain" description="Cupin-like" evidence="2">
    <location>
        <begin position="44"/>
        <end position="102"/>
    </location>
</feature>
<dbReference type="Proteomes" id="UP001189429">
    <property type="component" value="Unassembled WGS sequence"/>
</dbReference>
<dbReference type="Gene3D" id="2.60.120.10">
    <property type="entry name" value="Jelly Rolls"/>
    <property type="match status" value="2"/>
</dbReference>
<comment type="caution">
    <text evidence="3">The sequence shown here is derived from an EMBL/GenBank/DDBJ whole genome shotgun (WGS) entry which is preliminary data.</text>
</comment>
<dbReference type="SUPFAM" id="SSF51197">
    <property type="entry name" value="Clavaminate synthase-like"/>
    <property type="match status" value="1"/>
</dbReference>
<protein>
    <recommendedName>
        <fullName evidence="2">Cupin-like domain-containing protein</fullName>
    </recommendedName>
</protein>
<evidence type="ECO:0000313" key="4">
    <source>
        <dbReference type="Proteomes" id="UP001189429"/>
    </source>
</evidence>
<dbReference type="InterPro" id="IPR041667">
    <property type="entry name" value="Cupin_8"/>
</dbReference>
<feature type="compositionally biased region" description="Low complexity" evidence="1">
    <location>
        <begin position="139"/>
        <end position="159"/>
    </location>
</feature>